<comment type="subcellular location">
    <subcellularLocation>
        <location evidence="2">Virion</location>
    </subcellularLocation>
</comment>
<dbReference type="GO" id="GO:0099002">
    <property type="term" value="P:symbiont genome ejection through host cell envelope, short tail mechanism"/>
    <property type="evidence" value="ECO:0007669"/>
    <property type="project" value="UniProtKB-KW"/>
</dbReference>
<evidence type="ECO:0000313" key="12">
    <source>
        <dbReference type="EMBL" id="CAB5227941.1"/>
    </source>
</evidence>
<keyword evidence="8" id="KW-1171">Viral genome ejection through host cell envelope</keyword>
<gene>
    <name evidence="11" type="ORF">UFOVP1444_29</name>
    <name evidence="12" type="ORF">UFOVP1536_17</name>
</gene>
<organism evidence="11">
    <name type="scientific">uncultured Caudovirales phage</name>
    <dbReference type="NCBI Taxonomy" id="2100421"/>
    <lineage>
        <taxon>Viruses</taxon>
        <taxon>Duplodnaviria</taxon>
        <taxon>Heunggongvirae</taxon>
        <taxon>Uroviricota</taxon>
        <taxon>Caudoviricetes</taxon>
        <taxon>Peduoviridae</taxon>
        <taxon>Maltschvirus</taxon>
        <taxon>Maltschvirus maltsch</taxon>
    </lineage>
</organism>
<evidence type="ECO:0000256" key="2">
    <source>
        <dbReference type="ARBA" id="ARBA00004328"/>
    </source>
</evidence>
<evidence type="ECO:0000256" key="6">
    <source>
        <dbReference type="ARBA" id="ARBA00022844"/>
    </source>
</evidence>
<dbReference type="InterPro" id="IPR020991">
    <property type="entry name" value="Connector_podovirus"/>
</dbReference>
<keyword evidence="3" id="KW-1244">Viral short tail ejection system</keyword>
<evidence type="ECO:0000256" key="9">
    <source>
        <dbReference type="ARBA" id="ARBA00023219"/>
    </source>
</evidence>
<accession>A0A6J5SEU4</accession>
<dbReference type="EMBL" id="LR797393">
    <property type="protein sequence ID" value="CAB4212762.1"/>
    <property type="molecule type" value="Genomic_DNA"/>
</dbReference>
<protein>
    <submittedName>
        <fullName evidence="11">Head-to-tail connector protein, podovirus-type</fullName>
    </submittedName>
</protein>
<keyword evidence="10" id="KW-1160">Virus entry into host cell</keyword>
<evidence type="ECO:0000256" key="10">
    <source>
        <dbReference type="ARBA" id="ARBA00023296"/>
    </source>
</evidence>
<keyword evidence="9" id="KW-0231">Viral genome packaging</keyword>
<evidence type="ECO:0000313" key="11">
    <source>
        <dbReference type="EMBL" id="CAB4212762.1"/>
    </source>
</evidence>
<evidence type="ECO:0000256" key="5">
    <source>
        <dbReference type="ARBA" id="ARBA00022612"/>
    </source>
</evidence>
<reference evidence="11" key="1">
    <citation type="submission" date="2020-05" db="EMBL/GenBank/DDBJ databases">
        <authorList>
            <person name="Chiriac C."/>
            <person name="Salcher M."/>
            <person name="Ghai R."/>
            <person name="Kavagutti S V."/>
        </authorList>
    </citation>
    <scope>NUCLEOTIDE SEQUENCE</scope>
</reference>
<evidence type="ECO:0000256" key="1">
    <source>
        <dbReference type="ARBA" id="ARBA00003421"/>
    </source>
</evidence>
<evidence type="ECO:0000256" key="3">
    <source>
        <dbReference type="ARBA" id="ARBA00022470"/>
    </source>
</evidence>
<evidence type="ECO:0000256" key="4">
    <source>
        <dbReference type="ARBA" id="ARBA00022595"/>
    </source>
</evidence>
<name>A0A6J5SEU4_9CAUD</name>
<keyword evidence="7" id="KW-0118">Viral capsid assembly</keyword>
<evidence type="ECO:0000256" key="8">
    <source>
        <dbReference type="ARBA" id="ARBA00023009"/>
    </source>
</evidence>
<evidence type="ECO:0000256" key="7">
    <source>
        <dbReference type="ARBA" id="ARBA00022950"/>
    </source>
</evidence>
<keyword evidence="6" id="KW-0946">Virion</keyword>
<proteinExistence type="predicted"/>
<dbReference type="Pfam" id="PF12236">
    <property type="entry name" value="Head-tail_con"/>
    <property type="match status" value="1"/>
</dbReference>
<keyword evidence="5" id="KW-1188">Viral release from host cell</keyword>
<dbReference type="GO" id="GO:0044423">
    <property type="term" value="C:virion component"/>
    <property type="evidence" value="ECO:0007669"/>
    <property type="project" value="UniProtKB-KW"/>
</dbReference>
<keyword evidence="4" id="KW-1162">Viral penetration into host cytoplasm</keyword>
<comment type="function">
    <text evidence="1">Forms the portal vertex of the capsid. This portal plays critical roles in head assembly, genome packaging, neck/tail attachment, and genome ejection. The portal protein multimerizes as a single ring-shaped homododecamer arranged around a central channel.</text>
</comment>
<dbReference type="EMBL" id="LR798382">
    <property type="protein sequence ID" value="CAB5227941.1"/>
    <property type="molecule type" value="Genomic_DNA"/>
</dbReference>
<sequence>MQDNDPKAVSVIQRFESQKSERATWETNWQDIRDMVRPTTTDFNHRSSPGQSRVDQVYDGTAREASKELSAALHSYMSSPTERWFEIQATPDVELQRDPRVISWSEQVADAIYGQYCNDRTGLTSALHEAYLDIAAFGNCIVYQDWDGDSAALHFRTHPLSACFFEEDYYGRISSISRNLPMTCDQVNGQFGPVLGEEHSRDKVRKWDVIHAVYSREQRDYGKQDNLNMPYASCWVLKDKKLVLRESGYAEFPYHVGRWNKIAGEQYGRGPADDCLPDIRMLNRMEYTMIKAAKKAVEPPLQLTSDGFIIPSDGISTGANDILYREPGTEPAQYLEFKGNIPWGEEKVQQKRDFIRQCFYADWVKLMPKKERQTAYEISELVEQQLRMMAPMLGRLQTELLGPMIVRSYNLLREHNRLPAPPAQLQGATLRIAYMSAAARAQVGSKATLIGRYIQELVPLAQISPTVMDAVDADQVAQELANLRGVSRRVLRTSDQIDEIRNARQQNEQMQQMAAVAEPASKALLNVAQAQKAGGV</sequence>